<sequence>MTVKLIAIDIDGTLLNSNHQVTPAVKEALQTKRNEGCKIVLCTGRPLIGILPLVKELGLDSTDDFAITYNGSLVQNNATGNTVVQHTLTYQDFMDVEYLSRKLNVHLHTQDRKAMYTSNRDISKYTIVEGYLTGIPLKYRAVDEMDKEMTISKMMMIDEPDILDTAIKSIPKEFATRFNLVKSSPYYLEILNKEASKGNALRDLANYLGIKQEETMAIGDNENDLSMLEYAGISVAMENGTENVKKTALHLTKSNDDDGVAYAINTWA</sequence>
<dbReference type="SFLD" id="SFLDG01140">
    <property type="entry name" value="C2.B:_Phosphomannomutase_and_P"/>
    <property type="match status" value="1"/>
</dbReference>
<dbReference type="GO" id="GO:0016791">
    <property type="term" value="F:phosphatase activity"/>
    <property type="evidence" value="ECO:0007669"/>
    <property type="project" value="UniProtKB-ARBA"/>
</dbReference>
<dbReference type="InterPro" id="IPR006379">
    <property type="entry name" value="HAD-SF_hydro_IIB"/>
</dbReference>
<dbReference type="PANTHER" id="PTHR10000:SF8">
    <property type="entry name" value="HAD SUPERFAMILY HYDROLASE-LIKE, TYPE 3"/>
    <property type="match status" value="1"/>
</dbReference>
<dbReference type="SFLD" id="SFLDG01144">
    <property type="entry name" value="C2.B.4:_PGP_Like"/>
    <property type="match status" value="1"/>
</dbReference>
<dbReference type="Proteomes" id="UP000288669">
    <property type="component" value="Unassembled WGS sequence"/>
</dbReference>
<dbReference type="InterPro" id="IPR000150">
    <property type="entry name" value="Cof"/>
</dbReference>
<dbReference type="PROSITE" id="PS01229">
    <property type="entry name" value="COF_2"/>
    <property type="match status" value="1"/>
</dbReference>
<dbReference type="RefSeq" id="WP_126821754.1">
    <property type="nucleotide sequence ID" value="NZ_JBHLWU010000001.1"/>
</dbReference>
<reference evidence="1 2" key="1">
    <citation type="submission" date="2017-05" db="EMBL/GenBank/DDBJ databases">
        <title>Vagococcus spp. assemblies.</title>
        <authorList>
            <person name="Gulvik C.A."/>
        </authorList>
    </citation>
    <scope>NUCLEOTIDE SEQUENCE [LARGE SCALE GENOMIC DNA]</scope>
    <source>
        <strain evidence="1 2">DSM 24756</strain>
    </source>
</reference>
<gene>
    <name evidence="1" type="ORF">CBF30_00705</name>
</gene>
<dbReference type="EMBL" id="NGJZ01000001">
    <property type="protein sequence ID" value="RSU07792.1"/>
    <property type="molecule type" value="Genomic_DNA"/>
</dbReference>
<organism evidence="1 2">
    <name type="scientific">Vagococcus entomophilus</name>
    <dbReference type="NCBI Taxonomy" id="1160095"/>
    <lineage>
        <taxon>Bacteria</taxon>
        <taxon>Bacillati</taxon>
        <taxon>Bacillota</taxon>
        <taxon>Bacilli</taxon>
        <taxon>Lactobacillales</taxon>
        <taxon>Enterococcaceae</taxon>
        <taxon>Vagococcus</taxon>
    </lineage>
</organism>
<dbReference type="Gene3D" id="3.30.1240.10">
    <property type="match status" value="1"/>
</dbReference>
<dbReference type="CDD" id="cd07516">
    <property type="entry name" value="HAD_Pase"/>
    <property type="match status" value="1"/>
</dbReference>
<dbReference type="OrthoDB" id="9790031at2"/>
<accession>A0A430AI47</accession>
<dbReference type="NCBIfam" id="TIGR01484">
    <property type="entry name" value="HAD-SF-IIB"/>
    <property type="match status" value="1"/>
</dbReference>
<dbReference type="InterPro" id="IPR023214">
    <property type="entry name" value="HAD_sf"/>
</dbReference>
<dbReference type="NCBIfam" id="NF007806">
    <property type="entry name" value="PRK10513.1"/>
    <property type="match status" value="1"/>
</dbReference>
<dbReference type="NCBIfam" id="TIGR00099">
    <property type="entry name" value="Cof-subfamily"/>
    <property type="match status" value="1"/>
</dbReference>
<comment type="caution">
    <text evidence="1">The sequence shown here is derived from an EMBL/GenBank/DDBJ whole genome shotgun (WGS) entry which is preliminary data.</text>
</comment>
<protein>
    <submittedName>
        <fullName evidence="1">Sugar-phosphatase</fullName>
    </submittedName>
</protein>
<proteinExistence type="predicted"/>
<dbReference type="PANTHER" id="PTHR10000">
    <property type="entry name" value="PHOSPHOSERINE PHOSPHATASE"/>
    <property type="match status" value="1"/>
</dbReference>
<name>A0A430AI47_9ENTE</name>
<keyword evidence="2" id="KW-1185">Reference proteome</keyword>
<dbReference type="GO" id="GO:0000287">
    <property type="term" value="F:magnesium ion binding"/>
    <property type="evidence" value="ECO:0007669"/>
    <property type="project" value="TreeGrafter"/>
</dbReference>
<dbReference type="AlphaFoldDB" id="A0A430AI47"/>
<dbReference type="GO" id="GO:0005829">
    <property type="term" value="C:cytosol"/>
    <property type="evidence" value="ECO:0007669"/>
    <property type="project" value="TreeGrafter"/>
</dbReference>
<evidence type="ECO:0000313" key="1">
    <source>
        <dbReference type="EMBL" id="RSU07792.1"/>
    </source>
</evidence>
<dbReference type="PROSITE" id="PS01228">
    <property type="entry name" value="COF_1"/>
    <property type="match status" value="1"/>
</dbReference>
<evidence type="ECO:0000313" key="2">
    <source>
        <dbReference type="Proteomes" id="UP000288669"/>
    </source>
</evidence>
<dbReference type="Pfam" id="PF08282">
    <property type="entry name" value="Hydrolase_3"/>
    <property type="match status" value="1"/>
</dbReference>
<dbReference type="SFLD" id="SFLDS00003">
    <property type="entry name" value="Haloacid_Dehalogenase"/>
    <property type="match status" value="1"/>
</dbReference>
<dbReference type="Gene3D" id="3.40.50.1000">
    <property type="entry name" value="HAD superfamily/HAD-like"/>
    <property type="match status" value="1"/>
</dbReference>
<dbReference type="InterPro" id="IPR036412">
    <property type="entry name" value="HAD-like_sf"/>
</dbReference>
<dbReference type="SUPFAM" id="SSF56784">
    <property type="entry name" value="HAD-like"/>
    <property type="match status" value="1"/>
</dbReference>